<dbReference type="AlphaFoldDB" id="A0A0D6PAS7"/>
<dbReference type="GO" id="GO:0008643">
    <property type="term" value="P:carbohydrate transport"/>
    <property type="evidence" value="ECO:0007669"/>
    <property type="project" value="InterPro"/>
</dbReference>
<evidence type="ECO:0000256" key="2">
    <source>
        <dbReference type="RuleBase" id="RU363072"/>
    </source>
</evidence>
<keyword evidence="4" id="KW-1185">Reference proteome</keyword>
<dbReference type="InterPro" id="IPR052932">
    <property type="entry name" value="OprB_Porin"/>
</dbReference>
<dbReference type="PANTHER" id="PTHR37944:SF1">
    <property type="entry name" value="PORIN B"/>
    <property type="match status" value="1"/>
</dbReference>
<dbReference type="InterPro" id="IPR038673">
    <property type="entry name" value="OprB_sf"/>
</dbReference>
<evidence type="ECO:0000313" key="4">
    <source>
        <dbReference type="Proteomes" id="UP000032680"/>
    </source>
</evidence>
<dbReference type="Gene3D" id="2.40.160.180">
    <property type="entry name" value="Carbohydrate-selective porin OprB"/>
    <property type="match status" value="1"/>
</dbReference>
<accession>A0A0D6PAS7</accession>
<comment type="caution">
    <text evidence="3">The sequence shown here is derived from an EMBL/GenBank/DDBJ whole genome shotgun (WGS) entry which is preliminary data.</text>
</comment>
<reference evidence="3 4" key="1">
    <citation type="submission" date="2012-11" db="EMBL/GenBank/DDBJ databases">
        <title>Whole genome sequence of Acidisphaera rubrifaciens HS-AP3.</title>
        <authorList>
            <person name="Azuma Y."/>
            <person name="Higashiura N."/>
            <person name="Hirakawa H."/>
            <person name="Matsushita K."/>
        </authorList>
    </citation>
    <scope>NUCLEOTIDE SEQUENCE [LARGE SCALE GENOMIC DNA]</scope>
    <source>
        <strain evidence="3 4">HS-AP3</strain>
    </source>
</reference>
<dbReference type="GO" id="GO:0016020">
    <property type="term" value="C:membrane"/>
    <property type="evidence" value="ECO:0007669"/>
    <property type="project" value="InterPro"/>
</dbReference>
<dbReference type="PANTHER" id="PTHR37944">
    <property type="entry name" value="PORIN B"/>
    <property type="match status" value="1"/>
</dbReference>
<evidence type="ECO:0000313" key="3">
    <source>
        <dbReference type="EMBL" id="GAN78466.1"/>
    </source>
</evidence>
<dbReference type="Pfam" id="PF04966">
    <property type="entry name" value="OprB"/>
    <property type="match status" value="1"/>
</dbReference>
<keyword evidence="2" id="KW-0732">Signal</keyword>
<dbReference type="InterPro" id="IPR007049">
    <property type="entry name" value="Carb-sel_porin_OprB"/>
</dbReference>
<dbReference type="EMBL" id="BANB01000892">
    <property type="protein sequence ID" value="GAN78466.1"/>
    <property type="molecule type" value="Genomic_DNA"/>
</dbReference>
<feature type="signal peptide" evidence="2">
    <location>
        <begin position="1"/>
        <end position="27"/>
    </location>
</feature>
<sequence>MRFANTAGALAAAALMTGLFASPAARAQSPAPSGPTGFLFDQGAPLAPVGQTLADYGVYVKGFFTDILYGVPSGGLQNTTVLYNEAFYGLDIDLNKAVGIPGAVFHVSLDSRWGGLDQGVNNLTGFSEGFLAGSGPDNNTRLTEFSYDQHLYNDKLRFVFGRTQLASYFATSDLYCQFVSSICSNMVPLNWSANSNAPFFPIATWAGELAVYPTPDTYARVGASLSDPTQYPHAGMPWDGGWGVRGPSGVYTPIEIGYVTHAGETRYPGHYDVGFYHDSSQFADPQYNTTGGKLALVGGTPLMHDGQSGFYFQAQQTLWKPDPAGSRDIWGFVGGMFAASPYSFVQSYWEAGLVAHGPFALRPNDNAGILYTHYTFNPRQTGSVDDRFTAEGIAANVSNDSDLVEINYGFAIAPGISFKPFVDLTFHPDQNIFDIPNPRQGVNFALGTGGQLFILLNPALGLPSFFREN</sequence>
<dbReference type="Proteomes" id="UP000032680">
    <property type="component" value="Unassembled WGS sequence"/>
</dbReference>
<name>A0A0D6PAS7_9PROT</name>
<protein>
    <submittedName>
        <fullName evidence="3">Porin B carbohydrate-selective OprB</fullName>
    </submittedName>
</protein>
<dbReference type="GO" id="GO:0015288">
    <property type="term" value="F:porin activity"/>
    <property type="evidence" value="ECO:0007669"/>
    <property type="project" value="InterPro"/>
</dbReference>
<gene>
    <name evidence="3" type="ORF">Asru_0895_04</name>
</gene>
<feature type="chain" id="PRO_5007227906" evidence="2">
    <location>
        <begin position="28"/>
        <end position="469"/>
    </location>
</feature>
<evidence type="ECO:0000256" key="1">
    <source>
        <dbReference type="ARBA" id="ARBA00008769"/>
    </source>
</evidence>
<comment type="similarity">
    <text evidence="1 2">Belongs to the OprB family.</text>
</comment>
<organism evidence="3 4">
    <name type="scientific">Acidisphaera rubrifaciens HS-AP3</name>
    <dbReference type="NCBI Taxonomy" id="1231350"/>
    <lineage>
        <taxon>Bacteria</taxon>
        <taxon>Pseudomonadati</taxon>
        <taxon>Pseudomonadota</taxon>
        <taxon>Alphaproteobacteria</taxon>
        <taxon>Acetobacterales</taxon>
        <taxon>Acetobacteraceae</taxon>
        <taxon>Acidisphaera</taxon>
    </lineage>
</organism>
<proteinExistence type="inferred from homology"/>